<evidence type="ECO:0000313" key="1">
    <source>
        <dbReference type="EMBL" id="PWY75626.1"/>
    </source>
</evidence>
<dbReference type="GeneID" id="37055169"/>
<dbReference type="AlphaFoldDB" id="A0A317VMP7"/>
<dbReference type="PANTHER" id="PTHR34315">
    <property type="match status" value="1"/>
</dbReference>
<dbReference type="RefSeq" id="XP_025389156.1">
    <property type="nucleotide sequence ID" value="XM_025533207.1"/>
</dbReference>
<gene>
    <name evidence="1" type="ORF">BO83DRAFT_397807</name>
</gene>
<dbReference type="GO" id="GO:0016702">
    <property type="term" value="F:oxidoreductase activity, acting on single donors with incorporation of molecular oxygen, incorporation of two atoms of oxygen"/>
    <property type="evidence" value="ECO:0007669"/>
    <property type="project" value="InterPro"/>
</dbReference>
<dbReference type="PANTHER" id="PTHR34315:SF1">
    <property type="entry name" value="INTRADIOL RING-CLEAVAGE DIOXYGENASES DOMAIN-CONTAINING PROTEIN-RELATED"/>
    <property type="match status" value="1"/>
</dbReference>
<keyword evidence="1" id="KW-0560">Oxidoreductase</keyword>
<accession>A0A317VMP7</accession>
<dbReference type="EMBL" id="MSFU01000009">
    <property type="protein sequence ID" value="PWY75626.1"/>
    <property type="molecule type" value="Genomic_DNA"/>
</dbReference>
<organism evidence="1 2">
    <name type="scientific">Aspergillus eucalypticola (strain CBS 122712 / IBT 29274)</name>
    <dbReference type="NCBI Taxonomy" id="1448314"/>
    <lineage>
        <taxon>Eukaryota</taxon>
        <taxon>Fungi</taxon>
        <taxon>Dikarya</taxon>
        <taxon>Ascomycota</taxon>
        <taxon>Pezizomycotina</taxon>
        <taxon>Eurotiomycetes</taxon>
        <taxon>Eurotiomycetidae</taxon>
        <taxon>Eurotiales</taxon>
        <taxon>Aspergillaceae</taxon>
        <taxon>Aspergillus</taxon>
        <taxon>Aspergillus subgen. Circumdati</taxon>
    </lineage>
</organism>
<dbReference type="VEuPathDB" id="FungiDB:BO83DRAFT_397807"/>
<name>A0A317VMP7_ASPEC</name>
<dbReference type="GO" id="GO:0005506">
    <property type="term" value="F:iron ion binding"/>
    <property type="evidence" value="ECO:0007669"/>
    <property type="project" value="InterPro"/>
</dbReference>
<evidence type="ECO:0000313" key="2">
    <source>
        <dbReference type="Proteomes" id="UP000246171"/>
    </source>
</evidence>
<keyword evidence="1" id="KW-0223">Dioxygenase</keyword>
<dbReference type="SUPFAM" id="SSF49482">
    <property type="entry name" value="Aromatic compound dioxygenase"/>
    <property type="match status" value="1"/>
</dbReference>
<dbReference type="Proteomes" id="UP000246171">
    <property type="component" value="Unassembled WGS sequence"/>
</dbReference>
<keyword evidence="2" id="KW-1185">Reference proteome</keyword>
<reference evidence="1" key="1">
    <citation type="submission" date="2016-12" db="EMBL/GenBank/DDBJ databases">
        <title>The genomes of Aspergillus section Nigri reveals drivers in fungal speciation.</title>
        <authorList>
            <consortium name="DOE Joint Genome Institute"/>
            <person name="Vesth T.C."/>
            <person name="Nybo J."/>
            <person name="Theobald S."/>
            <person name="Brandl J."/>
            <person name="Frisvad J.C."/>
            <person name="Nielsen K.F."/>
            <person name="Lyhne E.K."/>
            <person name="Kogle M.E."/>
            <person name="Kuo A."/>
            <person name="Riley R."/>
            <person name="Clum A."/>
            <person name="Nolan M."/>
            <person name="Lipzen A."/>
            <person name="Salamov A."/>
            <person name="Henrissat B."/>
            <person name="Wiebenga A."/>
            <person name="De vries R.P."/>
            <person name="Grigoriev I.V."/>
            <person name="Mortensen U.H."/>
            <person name="Andersen M.R."/>
            <person name="Baker S.E."/>
        </authorList>
    </citation>
    <scope>NUCLEOTIDE SEQUENCE</scope>
    <source>
        <strain evidence="1">CBS 122712</strain>
    </source>
</reference>
<dbReference type="OrthoDB" id="121380at2759"/>
<sequence length="319" mass="34236">MSGKKLLRGQPRGVEDSNVARRANALQHLRRERGLSIYVIFASGGTCIVQPEVTQGPYYIAGELNRRNVAEDQAGVPLFMDIQLIDTNTCEPLPNIYTDIWHCNATIRTSPSSLFISGVCSGVVESGNGNANDPGNINTTFLRGVQSSGDDGVVRFESIFPGHYAGRAVHIHVVTHPANETKILPIGTIAGMYDSHSSHVGQIFFDQDIITEVEKRSPYSTNTQSLTENADDDILQTEADTTDPLMEYVLLGESVSDGIFAWISIGVNAKRDDSLSPKGYWTEDGGEVNNDFEMSMAGMGDIAAALSSTSASAAATGSA</sequence>
<comment type="caution">
    <text evidence="1">The sequence shown here is derived from an EMBL/GenBank/DDBJ whole genome shotgun (WGS) entry which is preliminary data.</text>
</comment>
<dbReference type="Gene3D" id="2.60.130.10">
    <property type="entry name" value="Aromatic compound dioxygenase"/>
    <property type="match status" value="1"/>
</dbReference>
<proteinExistence type="predicted"/>
<protein>
    <submittedName>
        <fullName evidence="1">Extracellular dioxygenase</fullName>
    </submittedName>
</protein>
<dbReference type="InterPro" id="IPR015889">
    <property type="entry name" value="Intradiol_dOase_core"/>
</dbReference>
<dbReference type="CDD" id="cd03457">
    <property type="entry name" value="intradiol_dioxygenase_like"/>
    <property type="match status" value="1"/>
</dbReference>